<evidence type="ECO:0000256" key="1">
    <source>
        <dbReference type="ARBA" id="ARBA00023163"/>
    </source>
</evidence>
<evidence type="ECO:0000313" key="4">
    <source>
        <dbReference type="Proteomes" id="UP000241936"/>
    </source>
</evidence>
<accession>A0ABM6UEV4</accession>
<dbReference type="InterPro" id="IPR036735">
    <property type="entry name" value="NGN_dom_sf"/>
</dbReference>
<sequence length="172" mass="20069">MDMNIRNAISESTLCKRRKAWYRAQCKSRQDHRAEENLQRKGYACTRPMCRRVRIVRGQPRIVQESRFPRYPFINLPADTDWSPLRSTHGVSRIVSFGGRPLRLANSVVLKLQHRDELMSNFHVTCSERAQSLEPTCIELDIIMVAADGKERMVMLVNCLNRQEQSISHHYT</sequence>
<dbReference type="SUPFAM" id="SSF82679">
    <property type="entry name" value="N-utilization substance G protein NusG, N-terminal domain"/>
    <property type="match status" value="1"/>
</dbReference>
<dbReference type="Pfam" id="PF02357">
    <property type="entry name" value="NusG"/>
    <property type="match status" value="1"/>
</dbReference>
<dbReference type="EMBL" id="CP024081">
    <property type="protein sequence ID" value="AVU76078.1"/>
    <property type="molecule type" value="Genomic_DNA"/>
</dbReference>
<reference evidence="3 4" key="1">
    <citation type="journal article" date="2018" name="Front. Microbiol.">
        <title>Pseudomonas rhizophila S211, a New Plant Growth-Promoting Rhizobacterium with Potential in Pesticide-Bioremediation.</title>
        <authorList>
            <person name="Hassen W."/>
            <person name="Neifar M."/>
            <person name="Cherif H."/>
            <person name="Najjari A."/>
            <person name="Chouchane H."/>
            <person name="Driouich R.C."/>
            <person name="Salah A."/>
            <person name="Naili F."/>
            <person name="Mosbah A."/>
            <person name="Souissi Y."/>
            <person name="Raddadi N."/>
            <person name="Ouzari H.I."/>
            <person name="Fava F."/>
            <person name="Cherif A."/>
        </authorList>
    </citation>
    <scope>NUCLEOTIDE SEQUENCE [LARGE SCALE GENOMIC DNA]</scope>
    <source>
        <strain evidence="3 4">S211</strain>
    </source>
</reference>
<gene>
    <name evidence="3" type="ORF">CRX69_13020</name>
</gene>
<dbReference type="Gene3D" id="3.30.70.940">
    <property type="entry name" value="NusG, N-terminal domain"/>
    <property type="match status" value="1"/>
</dbReference>
<keyword evidence="1" id="KW-0804">Transcription</keyword>
<evidence type="ECO:0000313" key="3">
    <source>
        <dbReference type="EMBL" id="AVU76078.1"/>
    </source>
</evidence>
<dbReference type="InterPro" id="IPR006645">
    <property type="entry name" value="NGN-like_dom"/>
</dbReference>
<proteinExistence type="predicted"/>
<organism evidence="3 4">
    <name type="scientific">Pseudomonas rhizophila</name>
    <dbReference type="NCBI Taxonomy" id="2045200"/>
    <lineage>
        <taxon>Bacteria</taxon>
        <taxon>Pseudomonadati</taxon>
        <taxon>Pseudomonadota</taxon>
        <taxon>Gammaproteobacteria</taxon>
        <taxon>Pseudomonadales</taxon>
        <taxon>Pseudomonadaceae</taxon>
        <taxon>Pseudomonas</taxon>
    </lineage>
</organism>
<dbReference type="SMART" id="SM00738">
    <property type="entry name" value="NGN"/>
    <property type="match status" value="1"/>
</dbReference>
<feature type="domain" description="NusG-like N-terminal" evidence="2">
    <location>
        <begin position="18"/>
        <end position="116"/>
    </location>
</feature>
<dbReference type="CDD" id="cd09892">
    <property type="entry name" value="NGN_SP_RfaH"/>
    <property type="match status" value="1"/>
</dbReference>
<keyword evidence="4" id="KW-1185">Reference proteome</keyword>
<dbReference type="Proteomes" id="UP000241936">
    <property type="component" value="Chromosome"/>
</dbReference>
<protein>
    <submittedName>
        <fullName evidence="3">Transcription/translation regulatory transformer protein RfaH</fullName>
    </submittedName>
</protein>
<name>A0ABM6UEV4_9PSED</name>
<evidence type="ECO:0000259" key="2">
    <source>
        <dbReference type="SMART" id="SM00738"/>
    </source>
</evidence>